<comment type="pathway">
    <text evidence="1 9">Porphyrin-containing compound metabolism; protoporphyrin-IX biosynthesis; coproporphyrinogen-III from 5-aminolevulinate: step 3/4.</text>
</comment>
<dbReference type="Proteomes" id="UP000094849">
    <property type="component" value="Unassembled WGS sequence"/>
</dbReference>
<evidence type="ECO:0000256" key="9">
    <source>
        <dbReference type="RuleBase" id="RU366031"/>
    </source>
</evidence>
<dbReference type="EC" id="4.2.1.75" evidence="3 9"/>
<evidence type="ECO:0000256" key="4">
    <source>
        <dbReference type="ARBA" id="ARBA00023239"/>
    </source>
</evidence>
<accession>A0A1E2UMD3</accession>
<comment type="function">
    <text evidence="6 9">Catalyzes cyclization of the linear tetrapyrrole, hydroxymethylbilane, to the macrocyclic uroporphyrinogen III.</text>
</comment>
<dbReference type="GO" id="GO:0006782">
    <property type="term" value="P:protoporphyrinogen IX biosynthetic process"/>
    <property type="evidence" value="ECO:0007669"/>
    <property type="project" value="UniProtKB-UniRule"/>
</dbReference>
<evidence type="ECO:0000256" key="7">
    <source>
        <dbReference type="ARBA" id="ARBA00040167"/>
    </source>
</evidence>
<evidence type="ECO:0000256" key="5">
    <source>
        <dbReference type="ARBA" id="ARBA00023244"/>
    </source>
</evidence>
<dbReference type="SUPFAM" id="SSF69618">
    <property type="entry name" value="HemD-like"/>
    <property type="match status" value="1"/>
</dbReference>
<keyword evidence="4 9" id="KW-0456">Lyase</keyword>
<comment type="similarity">
    <text evidence="2 9">Belongs to the uroporphyrinogen-III synthase family.</text>
</comment>
<dbReference type="InterPro" id="IPR003754">
    <property type="entry name" value="4pyrrol_synth_uPrphyn_synth"/>
</dbReference>
<dbReference type="RefSeq" id="WP_069024136.1">
    <property type="nucleotide sequence ID" value="NZ_LVJZ01000003.1"/>
</dbReference>
<gene>
    <name evidence="11" type="ORF">A3196_03380</name>
</gene>
<evidence type="ECO:0000256" key="3">
    <source>
        <dbReference type="ARBA" id="ARBA00013109"/>
    </source>
</evidence>
<dbReference type="InterPro" id="IPR036108">
    <property type="entry name" value="4pyrrol_syn_uPrphyn_synt_sf"/>
</dbReference>
<evidence type="ECO:0000256" key="2">
    <source>
        <dbReference type="ARBA" id="ARBA00008133"/>
    </source>
</evidence>
<feature type="domain" description="Tetrapyrrole biosynthesis uroporphyrinogen III synthase" evidence="10">
    <location>
        <begin position="22"/>
        <end position="243"/>
    </location>
</feature>
<dbReference type="AlphaFoldDB" id="A0A1E2UMD3"/>
<evidence type="ECO:0000256" key="1">
    <source>
        <dbReference type="ARBA" id="ARBA00004772"/>
    </source>
</evidence>
<evidence type="ECO:0000259" key="10">
    <source>
        <dbReference type="Pfam" id="PF02602"/>
    </source>
</evidence>
<dbReference type="Pfam" id="PF02602">
    <property type="entry name" value="HEM4"/>
    <property type="match status" value="1"/>
</dbReference>
<comment type="caution">
    <text evidence="11">The sequence shown here is derived from an EMBL/GenBank/DDBJ whole genome shotgun (WGS) entry which is preliminary data.</text>
</comment>
<evidence type="ECO:0000256" key="6">
    <source>
        <dbReference type="ARBA" id="ARBA00037589"/>
    </source>
</evidence>
<dbReference type="PANTHER" id="PTHR38042">
    <property type="entry name" value="UROPORPHYRINOGEN-III SYNTHASE, CHLOROPLASTIC"/>
    <property type="match status" value="1"/>
</dbReference>
<evidence type="ECO:0000313" key="12">
    <source>
        <dbReference type="Proteomes" id="UP000094849"/>
    </source>
</evidence>
<dbReference type="CDD" id="cd06578">
    <property type="entry name" value="HemD"/>
    <property type="match status" value="1"/>
</dbReference>
<comment type="catalytic activity">
    <reaction evidence="8 9">
        <text>hydroxymethylbilane = uroporphyrinogen III + H2O</text>
        <dbReference type="Rhea" id="RHEA:18965"/>
        <dbReference type="ChEBI" id="CHEBI:15377"/>
        <dbReference type="ChEBI" id="CHEBI:57308"/>
        <dbReference type="ChEBI" id="CHEBI:57845"/>
        <dbReference type="EC" id="4.2.1.75"/>
    </reaction>
</comment>
<keyword evidence="5 9" id="KW-0627">Porphyrin biosynthesis</keyword>
<evidence type="ECO:0000313" key="11">
    <source>
        <dbReference type="EMBL" id="ODB95883.1"/>
    </source>
</evidence>
<dbReference type="STRING" id="1818881.A3196_03380"/>
<dbReference type="InterPro" id="IPR039793">
    <property type="entry name" value="UROS/Hem4"/>
</dbReference>
<evidence type="ECO:0000256" key="8">
    <source>
        <dbReference type="ARBA" id="ARBA00048617"/>
    </source>
</evidence>
<dbReference type="UniPathway" id="UPA00251">
    <property type="reaction ID" value="UER00320"/>
</dbReference>
<sequence>MADCDLRGYGVLVTRAAHQSEQLARMIEACEGRAVRLPAIEILPCRDPAEAQRLLASRWDWIIFVSPNAVRFGLRLLAEHGSADAGIGAVGASTARHLKRAGFNVDLIPDRGYDSEGLLSLPELNQVDGLKILIVRGEGGRALLGDTLQARGAKVRYAEVYRRERPDPHTESLLAGWSENVQLVTTTSREILQNLVEIVGETGWSKLSQTPLVVISERMELEAHRLGFSTIIRASGADDRSLMEAICHWVE</sequence>
<dbReference type="GO" id="GO:0006780">
    <property type="term" value="P:uroporphyrinogen III biosynthetic process"/>
    <property type="evidence" value="ECO:0007669"/>
    <property type="project" value="UniProtKB-UniRule"/>
</dbReference>
<dbReference type="GO" id="GO:0004852">
    <property type="term" value="F:uroporphyrinogen-III synthase activity"/>
    <property type="evidence" value="ECO:0007669"/>
    <property type="project" value="UniProtKB-UniRule"/>
</dbReference>
<dbReference type="EMBL" id="LVJZ01000003">
    <property type="protein sequence ID" value="ODB95883.1"/>
    <property type="molecule type" value="Genomic_DNA"/>
</dbReference>
<protein>
    <recommendedName>
        <fullName evidence="7 9">Uroporphyrinogen-III synthase</fullName>
        <ecNumber evidence="3 9">4.2.1.75</ecNumber>
    </recommendedName>
</protein>
<dbReference type="PANTHER" id="PTHR38042:SF1">
    <property type="entry name" value="UROPORPHYRINOGEN-III SYNTHASE, CHLOROPLASTIC"/>
    <property type="match status" value="1"/>
</dbReference>
<name>A0A1E2UMD3_9GAMM</name>
<organism evidence="11 12">
    <name type="scientific">Candidatus Thiodiazotropha endoloripes</name>
    <dbReference type="NCBI Taxonomy" id="1818881"/>
    <lineage>
        <taxon>Bacteria</taxon>
        <taxon>Pseudomonadati</taxon>
        <taxon>Pseudomonadota</taxon>
        <taxon>Gammaproteobacteria</taxon>
        <taxon>Chromatiales</taxon>
        <taxon>Sedimenticolaceae</taxon>
        <taxon>Candidatus Thiodiazotropha</taxon>
    </lineage>
</organism>
<dbReference type="Gene3D" id="3.40.50.10090">
    <property type="match status" value="2"/>
</dbReference>
<reference evidence="11 12" key="1">
    <citation type="submission" date="2016-03" db="EMBL/GenBank/DDBJ databases">
        <title>Chemosynthetic sulphur-oxidizing symbionts of marine invertebrate animals are capable of nitrogen fixation.</title>
        <authorList>
            <person name="Petersen J.M."/>
            <person name="Kemper A."/>
            <person name="Gruber-Vodicka H."/>
            <person name="Cardini U."/>
            <person name="Geest Mvander."/>
            <person name="Kleiner M."/>
            <person name="Bulgheresi S."/>
            <person name="Fussmann M."/>
            <person name="Herbold C."/>
            <person name="Seah B.K.B."/>
            <person name="Antony C.Paul."/>
            <person name="Liu D."/>
            <person name="Belitz A."/>
            <person name="Weber M."/>
        </authorList>
    </citation>
    <scope>NUCLEOTIDE SEQUENCE [LARGE SCALE GENOMIC DNA]</scope>
    <source>
        <strain evidence="11">G_D</strain>
    </source>
</reference>
<keyword evidence="12" id="KW-1185">Reference proteome</keyword>
<proteinExistence type="inferred from homology"/>